<dbReference type="EMBL" id="CAUOFW020006080">
    <property type="protein sequence ID" value="CAK9172867.1"/>
    <property type="molecule type" value="Genomic_DNA"/>
</dbReference>
<gene>
    <name evidence="2" type="ORF">ILEXP_LOCUS42553</name>
</gene>
<evidence type="ECO:0000313" key="2">
    <source>
        <dbReference type="EMBL" id="CAK9172867.1"/>
    </source>
</evidence>
<feature type="compositionally biased region" description="Polar residues" evidence="1">
    <location>
        <begin position="95"/>
        <end position="105"/>
    </location>
</feature>
<evidence type="ECO:0000256" key="1">
    <source>
        <dbReference type="SAM" id="MobiDB-lite"/>
    </source>
</evidence>
<feature type="region of interest" description="Disordered" evidence="1">
    <location>
        <begin position="1"/>
        <end position="33"/>
    </location>
</feature>
<accession>A0ABC8TTQ0</accession>
<name>A0ABC8TTQ0_9AQUA</name>
<protein>
    <submittedName>
        <fullName evidence="2">Uncharacterized protein</fullName>
    </submittedName>
</protein>
<keyword evidence="3" id="KW-1185">Reference proteome</keyword>
<feature type="region of interest" description="Disordered" evidence="1">
    <location>
        <begin position="50"/>
        <end position="105"/>
    </location>
</feature>
<reference evidence="2 3" key="1">
    <citation type="submission" date="2024-02" db="EMBL/GenBank/DDBJ databases">
        <authorList>
            <person name="Vignale AGUSTIN F."/>
            <person name="Sosa J E."/>
            <person name="Modenutti C."/>
        </authorList>
    </citation>
    <scope>NUCLEOTIDE SEQUENCE [LARGE SCALE GENOMIC DNA]</scope>
</reference>
<evidence type="ECO:0000313" key="3">
    <source>
        <dbReference type="Proteomes" id="UP001642360"/>
    </source>
</evidence>
<dbReference type="Proteomes" id="UP001642360">
    <property type="component" value="Unassembled WGS sequence"/>
</dbReference>
<dbReference type="AlphaFoldDB" id="A0ABC8TTQ0"/>
<organism evidence="2 3">
    <name type="scientific">Ilex paraguariensis</name>
    <name type="common">yerba mate</name>
    <dbReference type="NCBI Taxonomy" id="185542"/>
    <lineage>
        <taxon>Eukaryota</taxon>
        <taxon>Viridiplantae</taxon>
        <taxon>Streptophyta</taxon>
        <taxon>Embryophyta</taxon>
        <taxon>Tracheophyta</taxon>
        <taxon>Spermatophyta</taxon>
        <taxon>Magnoliopsida</taxon>
        <taxon>eudicotyledons</taxon>
        <taxon>Gunneridae</taxon>
        <taxon>Pentapetalae</taxon>
        <taxon>asterids</taxon>
        <taxon>campanulids</taxon>
        <taxon>Aquifoliales</taxon>
        <taxon>Aquifoliaceae</taxon>
        <taxon>Ilex</taxon>
    </lineage>
</organism>
<comment type="caution">
    <text evidence="2">The sequence shown here is derived from an EMBL/GenBank/DDBJ whole genome shotgun (WGS) entry which is preliminary data.</text>
</comment>
<proteinExistence type="predicted"/>
<feature type="compositionally biased region" description="Polar residues" evidence="1">
    <location>
        <begin position="65"/>
        <end position="87"/>
    </location>
</feature>
<sequence length="105" mass="10637">MEDEKQATAESSTCSPAPPLLAFAPPVGSASPLSTSSMDAFVNPAIVSPSSAHAHSFGSVLDPSDLQQSVSPHPSTAQFLSPASPTSLAELPYNGHSNSVKGKCS</sequence>